<dbReference type="Proteomes" id="UP000799754">
    <property type="component" value="Unassembled WGS sequence"/>
</dbReference>
<sequence length="719" mass="81875">MASRPTTPSGSAYRPPKPQRILACVLCQQRKVKCDRKFPCNHCVKARVQCVPAQQMPRRRKRPTEQALTERLRQYEELLRRNNIAVETTDDMDVEGTSADVEGQGLRSTGQTHLDGVAQVPDGQPAGAEVVKSEYQTLGEVKNFWDAMHQRPPDSHDVTEEANVDNNFGNPTFDDLSEPVIIKVWGRVYDSDHNHLFGDSKIDVPLSTLHPSHVQIFRLWQIYSDNINPLLKVTHAPTLQARILDAAVDVAGISRELEALMFSIYCATIITLSEDDCHAMLGDSKPKLLRKYQNACHQALINCGFLRSRERDCLTAFFLYLVSLRPDTHPHTLSPMFAIAFRIAYRMNIANEASNVKHGVFEAEMRRRLWWAMVAYDSRISEMTDYKTTQLIPTWDCKIPVNVNDFDLRPEMTTRPTDQEASTEALFAIVRGAIGNYVRHNALHLDFINPMLKHVAKATQHVFDPYDDDLNGLENIIENRHLKYCNLENPLHYMTIWWARNHLAKYRFFLHCSQHSRSPDHQSTVQRDAILSYAFRMLECDTALMSSPLTKGYHWLIQFHFPFPAYVRIVQDLRSRPVGAHADKAWEIMNANYTVRFVDMEPSANILFKMFASTVLQAWAARHAALFGQDGAESARRMIVDIKKKLGQPSPPIATADDAVPPVQGGMSMLPPSEVQVFPSIGQDSVNYLDPSLAELNTDLFEMDWGNVDWNAMSRMGWP</sequence>
<evidence type="ECO:0000313" key="2">
    <source>
        <dbReference type="Proteomes" id="UP000799754"/>
    </source>
</evidence>
<gene>
    <name evidence="1" type="ORF">BU25DRAFT_389311</name>
</gene>
<evidence type="ECO:0000313" key="1">
    <source>
        <dbReference type="EMBL" id="KAF2629268.1"/>
    </source>
</evidence>
<reference evidence="1" key="1">
    <citation type="journal article" date="2020" name="Stud. Mycol.">
        <title>101 Dothideomycetes genomes: a test case for predicting lifestyles and emergence of pathogens.</title>
        <authorList>
            <person name="Haridas S."/>
            <person name="Albert R."/>
            <person name="Binder M."/>
            <person name="Bloem J."/>
            <person name="Labutti K."/>
            <person name="Salamov A."/>
            <person name="Andreopoulos B."/>
            <person name="Baker S."/>
            <person name="Barry K."/>
            <person name="Bills G."/>
            <person name="Bluhm B."/>
            <person name="Cannon C."/>
            <person name="Castanera R."/>
            <person name="Culley D."/>
            <person name="Daum C."/>
            <person name="Ezra D."/>
            <person name="Gonzalez J."/>
            <person name="Henrissat B."/>
            <person name="Kuo A."/>
            <person name="Liang C."/>
            <person name="Lipzen A."/>
            <person name="Lutzoni F."/>
            <person name="Magnuson J."/>
            <person name="Mondo S."/>
            <person name="Nolan M."/>
            <person name="Ohm R."/>
            <person name="Pangilinan J."/>
            <person name="Park H.-J."/>
            <person name="Ramirez L."/>
            <person name="Alfaro M."/>
            <person name="Sun H."/>
            <person name="Tritt A."/>
            <person name="Yoshinaga Y."/>
            <person name="Zwiers L.-H."/>
            <person name="Turgeon B."/>
            <person name="Goodwin S."/>
            <person name="Spatafora J."/>
            <person name="Crous P."/>
            <person name="Grigoriev I."/>
        </authorList>
    </citation>
    <scope>NUCLEOTIDE SEQUENCE</scope>
    <source>
        <strain evidence="1">CBS 525.71</strain>
    </source>
</reference>
<protein>
    <submittedName>
        <fullName evidence="1">Uncharacterized protein</fullName>
    </submittedName>
</protein>
<keyword evidence="2" id="KW-1185">Reference proteome</keyword>
<dbReference type="EMBL" id="MU006710">
    <property type="protein sequence ID" value="KAF2629268.1"/>
    <property type="molecule type" value="Genomic_DNA"/>
</dbReference>
<name>A0ACB6S5E6_9PLEO</name>
<organism evidence="1 2">
    <name type="scientific">Macroventuria anomochaeta</name>
    <dbReference type="NCBI Taxonomy" id="301207"/>
    <lineage>
        <taxon>Eukaryota</taxon>
        <taxon>Fungi</taxon>
        <taxon>Dikarya</taxon>
        <taxon>Ascomycota</taxon>
        <taxon>Pezizomycotina</taxon>
        <taxon>Dothideomycetes</taxon>
        <taxon>Pleosporomycetidae</taxon>
        <taxon>Pleosporales</taxon>
        <taxon>Pleosporineae</taxon>
        <taxon>Didymellaceae</taxon>
        <taxon>Macroventuria</taxon>
    </lineage>
</organism>
<proteinExistence type="predicted"/>
<accession>A0ACB6S5E6</accession>
<comment type="caution">
    <text evidence="1">The sequence shown here is derived from an EMBL/GenBank/DDBJ whole genome shotgun (WGS) entry which is preliminary data.</text>
</comment>